<feature type="compositionally biased region" description="Polar residues" evidence="1">
    <location>
        <begin position="201"/>
        <end position="215"/>
    </location>
</feature>
<gene>
    <name evidence="2" type="ORF">GRF29_69g1256120</name>
</gene>
<evidence type="ECO:0000313" key="2">
    <source>
        <dbReference type="EMBL" id="KAK3209246.1"/>
    </source>
</evidence>
<dbReference type="AlphaFoldDB" id="A0AAN6LY11"/>
<feature type="compositionally biased region" description="Polar residues" evidence="1">
    <location>
        <begin position="154"/>
        <end position="165"/>
    </location>
</feature>
<proteinExistence type="predicted"/>
<name>A0AAN6LY11_9PLEO</name>
<sequence length="225" mass="23718">MCPPRMVMVTVMMAMPHQWPTDERRSQIKWTSVRNACMAAATAAGTIKSQRLARGSASQRNRLQRSTAQDSTARRPGTQHAHPVGGQQQTVWRRRAGDGGGGGGGGGDIMAGTEARQQSNRGAPTPAPMPFDKSALRGSPAREVPHRQPWSVDSVDSVNRRQSVKSPRDTVTPYPAIATGNPAPVPASVPAPMQPSVSLPALSTASQPPINTPSITADHLEAAAA</sequence>
<organism evidence="2 3">
    <name type="scientific">Pseudopithomyces chartarum</name>
    <dbReference type="NCBI Taxonomy" id="1892770"/>
    <lineage>
        <taxon>Eukaryota</taxon>
        <taxon>Fungi</taxon>
        <taxon>Dikarya</taxon>
        <taxon>Ascomycota</taxon>
        <taxon>Pezizomycotina</taxon>
        <taxon>Dothideomycetes</taxon>
        <taxon>Pleosporomycetidae</taxon>
        <taxon>Pleosporales</taxon>
        <taxon>Massarineae</taxon>
        <taxon>Didymosphaeriaceae</taxon>
        <taxon>Pseudopithomyces</taxon>
    </lineage>
</organism>
<dbReference type="EMBL" id="WVTA01000006">
    <property type="protein sequence ID" value="KAK3209246.1"/>
    <property type="molecule type" value="Genomic_DNA"/>
</dbReference>
<feature type="compositionally biased region" description="Gly residues" evidence="1">
    <location>
        <begin position="98"/>
        <end position="109"/>
    </location>
</feature>
<feature type="compositionally biased region" description="Pro residues" evidence="1">
    <location>
        <begin position="183"/>
        <end position="193"/>
    </location>
</feature>
<evidence type="ECO:0000256" key="1">
    <source>
        <dbReference type="SAM" id="MobiDB-lite"/>
    </source>
</evidence>
<keyword evidence="3" id="KW-1185">Reference proteome</keyword>
<protein>
    <submittedName>
        <fullName evidence="2">Uncharacterized protein</fullName>
    </submittedName>
</protein>
<feature type="region of interest" description="Disordered" evidence="1">
    <location>
        <begin position="45"/>
        <end position="225"/>
    </location>
</feature>
<comment type="caution">
    <text evidence="2">The sequence shown here is derived from an EMBL/GenBank/DDBJ whole genome shotgun (WGS) entry which is preliminary data.</text>
</comment>
<feature type="compositionally biased region" description="Polar residues" evidence="1">
    <location>
        <begin position="56"/>
        <end position="71"/>
    </location>
</feature>
<dbReference type="Proteomes" id="UP001280581">
    <property type="component" value="Unassembled WGS sequence"/>
</dbReference>
<evidence type="ECO:0000313" key="3">
    <source>
        <dbReference type="Proteomes" id="UP001280581"/>
    </source>
</evidence>
<reference evidence="2 3" key="1">
    <citation type="submission" date="2021-02" db="EMBL/GenBank/DDBJ databases">
        <title>Genome assembly of Pseudopithomyces chartarum.</title>
        <authorList>
            <person name="Jauregui R."/>
            <person name="Singh J."/>
            <person name="Voisey C."/>
        </authorList>
    </citation>
    <scope>NUCLEOTIDE SEQUENCE [LARGE SCALE GENOMIC DNA]</scope>
    <source>
        <strain evidence="2 3">AGR01</strain>
    </source>
</reference>
<accession>A0AAN6LY11</accession>